<organism evidence="6 7">
    <name type="scientific">Micromonospora haikouensis</name>
    <dbReference type="NCBI Taxonomy" id="686309"/>
    <lineage>
        <taxon>Bacteria</taxon>
        <taxon>Bacillati</taxon>
        <taxon>Actinomycetota</taxon>
        <taxon>Actinomycetes</taxon>
        <taxon>Micromonosporales</taxon>
        <taxon>Micromonosporaceae</taxon>
        <taxon>Micromonospora</taxon>
    </lineage>
</organism>
<feature type="domain" description="HTH tetR-type" evidence="5">
    <location>
        <begin position="12"/>
        <end position="73"/>
    </location>
</feature>
<evidence type="ECO:0000259" key="5">
    <source>
        <dbReference type="PROSITE" id="PS50977"/>
    </source>
</evidence>
<dbReference type="GO" id="GO:0000976">
    <property type="term" value="F:transcription cis-regulatory region binding"/>
    <property type="evidence" value="ECO:0007669"/>
    <property type="project" value="TreeGrafter"/>
</dbReference>
<keyword evidence="7" id="KW-1185">Reference proteome</keyword>
<keyword evidence="1" id="KW-0805">Transcription regulation</keyword>
<gene>
    <name evidence="6" type="ORF">TK50_14330</name>
</gene>
<evidence type="ECO:0000256" key="4">
    <source>
        <dbReference type="PROSITE-ProRule" id="PRU00335"/>
    </source>
</evidence>
<protein>
    <recommendedName>
        <fullName evidence="5">HTH tetR-type domain-containing protein</fullName>
    </recommendedName>
</protein>
<dbReference type="PANTHER" id="PTHR30055">
    <property type="entry name" value="HTH-TYPE TRANSCRIPTIONAL REGULATOR RUTR"/>
    <property type="match status" value="1"/>
</dbReference>
<proteinExistence type="predicted"/>
<dbReference type="InterPro" id="IPR001647">
    <property type="entry name" value="HTH_TetR"/>
</dbReference>
<dbReference type="PROSITE" id="PS50977">
    <property type="entry name" value="HTH_TETR_2"/>
    <property type="match status" value="1"/>
</dbReference>
<dbReference type="InterPro" id="IPR050109">
    <property type="entry name" value="HTH-type_TetR-like_transc_reg"/>
</dbReference>
<dbReference type="InterPro" id="IPR036271">
    <property type="entry name" value="Tet_transcr_reg_TetR-rel_C_sf"/>
</dbReference>
<dbReference type="Pfam" id="PF13305">
    <property type="entry name" value="TetR_C_33"/>
    <property type="match status" value="1"/>
</dbReference>
<dbReference type="Proteomes" id="UP000032254">
    <property type="component" value="Unassembled WGS sequence"/>
</dbReference>
<dbReference type="PANTHER" id="PTHR30055:SF220">
    <property type="entry name" value="TETR-FAMILY REGULATORY PROTEIN"/>
    <property type="match status" value="1"/>
</dbReference>
<dbReference type="Gene3D" id="1.10.357.10">
    <property type="entry name" value="Tetracycline Repressor, domain 2"/>
    <property type="match status" value="1"/>
</dbReference>
<evidence type="ECO:0000313" key="7">
    <source>
        <dbReference type="Proteomes" id="UP000032254"/>
    </source>
</evidence>
<dbReference type="PATRIC" id="fig|47853.6.peg.3024"/>
<evidence type="ECO:0000256" key="3">
    <source>
        <dbReference type="ARBA" id="ARBA00023163"/>
    </source>
</evidence>
<dbReference type="SUPFAM" id="SSF46689">
    <property type="entry name" value="Homeodomain-like"/>
    <property type="match status" value="1"/>
</dbReference>
<comment type="caution">
    <text evidence="6">The sequence shown here is derived from an EMBL/GenBank/DDBJ whole genome shotgun (WGS) entry which is preliminary data.</text>
</comment>
<dbReference type="RefSeq" id="WP_063838572.1">
    <property type="nucleotide sequence ID" value="NZ_JXSX01000001.1"/>
</dbReference>
<feature type="DNA-binding region" description="H-T-H motif" evidence="4">
    <location>
        <begin position="36"/>
        <end position="55"/>
    </location>
</feature>
<name>A0A0D0XA74_9ACTN</name>
<dbReference type="InterPro" id="IPR009057">
    <property type="entry name" value="Homeodomain-like_sf"/>
</dbReference>
<dbReference type="Pfam" id="PF00440">
    <property type="entry name" value="TetR_N"/>
    <property type="match status" value="1"/>
</dbReference>
<dbReference type="GeneID" id="301305284"/>
<evidence type="ECO:0000313" key="6">
    <source>
        <dbReference type="EMBL" id="KIR66315.1"/>
    </source>
</evidence>
<keyword evidence="2 4" id="KW-0238">DNA-binding</keyword>
<dbReference type="InterPro" id="IPR025996">
    <property type="entry name" value="MT1864/Rv1816-like_C"/>
</dbReference>
<evidence type="ECO:0000256" key="2">
    <source>
        <dbReference type="ARBA" id="ARBA00023125"/>
    </source>
</evidence>
<keyword evidence="3" id="KW-0804">Transcription</keyword>
<dbReference type="SUPFAM" id="SSF48498">
    <property type="entry name" value="Tetracyclin repressor-like, C-terminal domain"/>
    <property type="match status" value="1"/>
</dbReference>
<evidence type="ECO:0000256" key="1">
    <source>
        <dbReference type="ARBA" id="ARBA00023015"/>
    </source>
</evidence>
<reference evidence="6 7" key="1">
    <citation type="submission" date="2015-01" db="EMBL/GenBank/DDBJ databases">
        <title>Sequencing and annotation of Micromonospora carbonacea strain JXNU-1 genome.</title>
        <authorList>
            <person name="Long Z."/>
            <person name="Huang Y."/>
            <person name="Jiang Y."/>
        </authorList>
    </citation>
    <scope>NUCLEOTIDE SEQUENCE [LARGE SCALE GENOMIC DNA]</scope>
    <source>
        <strain evidence="6 7">JXNU-1</strain>
    </source>
</reference>
<sequence length="199" mass="20382">MSTSRSGPFHHGNLPHALLDAGMELLLASGEPGALSLREVARRAGVSANAPYRHYADKDALLTALAVRGYDALAECLSAADGAGGAAEAIPAMAEAYVRFALDRPGLFRLMYAYPCGRSNAEALAAAARCTAVIEGRLAREAPAGRRPAALLATWSLVHGLASLLLEGRIVVGPGGLAELVRATVAELTPMGAGVVADG</sequence>
<dbReference type="AlphaFoldDB" id="A0A0D0XA74"/>
<dbReference type="EMBL" id="JXSX01000001">
    <property type="protein sequence ID" value="KIR66315.1"/>
    <property type="molecule type" value="Genomic_DNA"/>
</dbReference>
<accession>A0A0D0XA74</accession>
<dbReference type="GO" id="GO:0003700">
    <property type="term" value="F:DNA-binding transcription factor activity"/>
    <property type="evidence" value="ECO:0007669"/>
    <property type="project" value="TreeGrafter"/>
</dbReference>
<dbReference type="OrthoDB" id="3173376at2"/>